<feature type="compositionally biased region" description="Low complexity" evidence="1">
    <location>
        <begin position="595"/>
        <end position="605"/>
    </location>
</feature>
<dbReference type="EMBL" id="JAGTXO010000031">
    <property type="protein sequence ID" value="KAG8460707.1"/>
    <property type="molecule type" value="Genomic_DNA"/>
</dbReference>
<reference evidence="2" key="1">
    <citation type="submission" date="2021-05" db="EMBL/GenBank/DDBJ databases">
        <title>The genome of the haptophyte Pavlova lutheri (Diacronema luteri, Pavlovales) - a model for lipid biosynthesis in eukaryotic algae.</title>
        <authorList>
            <person name="Hulatt C.J."/>
            <person name="Posewitz M.C."/>
        </authorList>
    </citation>
    <scope>NUCLEOTIDE SEQUENCE</scope>
    <source>
        <strain evidence="2">NIVA-4/92</strain>
    </source>
</reference>
<feature type="region of interest" description="Disordered" evidence="1">
    <location>
        <begin position="1171"/>
        <end position="1198"/>
    </location>
</feature>
<sequence length="1806" mass="186048">MRLTLEPDDSVGDLLAETLRLRDRSELRPLTRAEGAVDAAEPRVNGGKQRPRVEPLRAVRDALDSAAVPPGRASAPQRRLGLTEARSKRAPAMPSAPKAARSSDDHGGAGTARSTSAPAARSRRGSCAPSADAPEPGRGLVLRTLAEPAFASHGSQIRPDALRMLEALPAASEEANARRPAAPITTTVDARAPSAAESFVIPADLRATSAAQLGLRVHRSAEARASHEVRSASLGDERVALVALIQAASEDEALWAKKAMGGANNPVVAMLHNCLVRIRRYHRLLEDTALAVVGDEAIDGIVRMLDFCTVVITESGRSALYNQAVKHMGEFFCYKYISPPVLRLGAAGAIAVLRDALLSLFGLLARGSQLNDASRAAVREALRCAACSDAPAPLLLEAAIEPMLRFSKQRDDFAVRTREMGLTIVLLALRRHGWGAARSYLDGACRTTGLRSKLHALVGVLAAARADAAKSALNKALAAETVGALGALVGERLAGVVRMSELDLDAADELVRLAGLGPDADEVASGAHTGSRVSSSPHKLRRRSLSRGGSSPTVRVDEPTASPRLVAAPSATRRAARRGASGRALQSAEEGAGTSVSSCQRSSTSADEPEASCSSAVGSSARAPSSRLSGRRSASGSARAHAFLRRATSSSDVTGSVPGGTMGAVARASLVTLLEPMFCDGGVDASCADTRNVAAGASGARAGDACGDVGAGGAAVNLDLLVDGSGLRAARAITQIRPDALRMLEALPAASEEANARRPAAPITTTVDARAPSAAESFVIPADLRATSAAQLGLRVHRSAEARASHEVRSASLGDERVALVALIQAASEDEALWAKKAMGGANNPVVAMLHNCLVRIRRYHRLLEDTAPAIVGDEAIDGIVRMLDFCTVVITESGRSALYNQAVKHIGEFFCYKYISPPVLRLAGPERRVGRGAAIAVLRDALLSLFGLLARGSQLNDASRAAVREALRCAACSDAPAPLLLEAAIEPMLRFGKQRDDYAVRTREMGLTIVLLALRRHGWGAARSYLDGACRTTGLRSKLHALVGVLAAARADAAKSALNKALAAETVGALGALVGERLAGVVRMSELDLDAADELLVAGGIIPAASLASSARSSISGRRSASAGGGSFRRRAKSALAATGGGRASSAPRASGGPSAFALEVRAAVAAVNEEEENVRHATASGVAARSPASSSTNGSARVAAGAELGAPADGAPHTPTPPAPISRVISTINSGYFVEGAPGGTGHRLDLSALKLLEKLPSSADEEGGPFLGRMIMMAAAERGERCAVARSPSSGGGGAAAHTPPPVGSRRGSLAGPSHLRRADSGSLTLVRPFDGSVVSAEVAPDLDDEIARVLMLVEHCSAAWLPQPDGAPSTATLDPALVHNCLVRIRRCHRLCDDERSEPSPLRLHAFAAMLTFILRLLSQNTALALQQHALTHVAEHFCYKFATRRLLDPPPASLGQPHRALHAGVLRALFRLLAVSDHFVARSLRAEAREAVRCAACSALQPELLLEVAIEALARTLPGAAAPRRARASATSPPDSASDSRSADADEEVRPSDTSVALVEMGLLVVYLVLARHRWESLAHVLSQRAAESGRERLSELLRALALSSAHGGASALVAALRSKLMGELSRALGEARFDALLAGDLGLGAERIGALASMLPRRSSFGGAAGLGAAGLGAAGLGAACAASGGRTESRGRAGATVRRGVITAEKLAAVTQARANSPAKRGAAGTLRSGGGSAPAGNPAGAGGRPAGRATSPAPFGAAPNGALRRTGSTGERGPVRAGSAPGRGARLPSGSALLAGWR</sequence>
<feature type="region of interest" description="Disordered" evidence="1">
    <location>
        <begin position="1287"/>
        <end position="1320"/>
    </location>
</feature>
<comment type="caution">
    <text evidence="2">The sequence shown here is derived from an EMBL/GenBank/DDBJ whole genome shotgun (WGS) entry which is preliminary data.</text>
</comment>
<feature type="compositionally biased region" description="Low complexity" evidence="1">
    <location>
        <begin position="1135"/>
        <end position="1154"/>
    </location>
</feature>
<feature type="region of interest" description="Disordered" evidence="1">
    <location>
        <begin position="25"/>
        <end position="138"/>
    </location>
</feature>
<organism evidence="2 3">
    <name type="scientific">Diacronema lutheri</name>
    <name type="common">Unicellular marine alga</name>
    <name type="synonym">Monochrysis lutheri</name>
    <dbReference type="NCBI Taxonomy" id="2081491"/>
    <lineage>
        <taxon>Eukaryota</taxon>
        <taxon>Haptista</taxon>
        <taxon>Haptophyta</taxon>
        <taxon>Pavlovophyceae</taxon>
        <taxon>Pavlovales</taxon>
        <taxon>Pavlovaceae</taxon>
        <taxon>Diacronema</taxon>
    </lineage>
</organism>
<feature type="compositionally biased region" description="Gly residues" evidence="1">
    <location>
        <begin position="1735"/>
        <end position="1753"/>
    </location>
</feature>
<feature type="compositionally biased region" description="Basic and acidic residues" evidence="1">
    <location>
        <begin position="51"/>
        <end position="63"/>
    </location>
</feature>
<proteinExistence type="predicted"/>
<feature type="compositionally biased region" description="Low complexity" evidence="1">
    <location>
        <begin position="111"/>
        <end position="131"/>
    </location>
</feature>
<feature type="compositionally biased region" description="Low complexity" evidence="1">
    <location>
        <begin position="567"/>
        <end position="584"/>
    </location>
</feature>
<name>A0A8J5XBW0_DIALT</name>
<feature type="region of interest" description="Disordered" evidence="1">
    <location>
        <begin position="1719"/>
        <end position="1806"/>
    </location>
</feature>
<feature type="compositionally biased region" description="Low complexity" evidence="1">
    <location>
        <begin position="1528"/>
        <end position="1545"/>
    </location>
</feature>
<dbReference type="Proteomes" id="UP000751190">
    <property type="component" value="Unassembled WGS sequence"/>
</dbReference>
<feature type="region of interest" description="Disordered" evidence="1">
    <location>
        <begin position="1528"/>
        <end position="1554"/>
    </location>
</feature>
<accession>A0A8J5XBW0</accession>
<gene>
    <name evidence="2" type="ORF">KFE25_011482</name>
</gene>
<protein>
    <submittedName>
        <fullName evidence="2">Uncharacterized protein</fullName>
    </submittedName>
</protein>
<feature type="compositionally biased region" description="Low complexity" evidence="1">
    <location>
        <begin position="618"/>
        <end position="639"/>
    </location>
</feature>
<keyword evidence="3" id="KW-1185">Reference proteome</keyword>
<evidence type="ECO:0000256" key="1">
    <source>
        <dbReference type="SAM" id="MobiDB-lite"/>
    </source>
</evidence>
<evidence type="ECO:0000313" key="3">
    <source>
        <dbReference type="Proteomes" id="UP000751190"/>
    </source>
</evidence>
<feature type="region of interest" description="Disordered" evidence="1">
    <location>
        <begin position="521"/>
        <end position="639"/>
    </location>
</feature>
<feature type="region of interest" description="Disordered" evidence="1">
    <location>
        <begin position="1117"/>
        <end position="1154"/>
    </location>
</feature>
<evidence type="ECO:0000313" key="2">
    <source>
        <dbReference type="EMBL" id="KAG8460707.1"/>
    </source>
</evidence>